<evidence type="ECO:0000256" key="2">
    <source>
        <dbReference type="SAM" id="MobiDB-lite"/>
    </source>
</evidence>
<dbReference type="CDD" id="cd20546">
    <property type="entry name" value="CYCLIN_SpCG1C_ScCTK2-like_rpt2"/>
    <property type="match status" value="1"/>
</dbReference>
<dbReference type="InterPro" id="IPR043198">
    <property type="entry name" value="Cyclin/Ssn8"/>
</dbReference>
<keyword evidence="1" id="KW-0195">Cyclin</keyword>
<proteinExistence type="inferred from homology"/>
<feature type="region of interest" description="Disordered" evidence="2">
    <location>
        <begin position="242"/>
        <end position="298"/>
    </location>
</feature>
<accession>A0A1Y2HNH3</accession>
<dbReference type="OrthoDB" id="25002at2759"/>
<feature type="compositionally biased region" description="Low complexity" evidence="2">
    <location>
        <begin position="266"/>
        <end position="280"/>
    </location>
</feature>
<dbReference type="GO" id="GO:0016538">
    <property type="term" value="F:cyclin-dependent protein serine/threonine kinase regulator activity"/>
    <property type="evidence" value="ECO:0007669"/>
    <property type="project" value="InterPro"/>
</dbReference>
<evidence type="ECO:0000256" key="1">
    <source>
        <dbReference type="RuleBase" id="RU000383"/>
    </source>
</evidence>
<dbReference type="InterPro" id="IPR006671">
    <property type="entry name" value="Cyclin_N"/>
</dbReference>
<evidence type="ECO:0000313" key="4">
    <source>
        <dbReference type="EMBL" id="ORZ36147.1"/>
    </source>
</evidence>
<dbReference type="SMART" id="SM00385">
    <property type="entry name" value="CYCLIN"/>
    <property type="match status" value="2"/>
</dbReference>
<feature type="compositionally biased region" description="Low complexity" evidence="2">
    <location>
        <begin position="289"/>
        <end position="298"/>
    </location>
</feature>
<dbReference type="EMBL" id="MCFL01000018">
    <property type="protein sequence ID" value="ORZ36147.1"/>
    <property type="molecule type" value="Genomic_DNA"/>
</dbReference>
<dbReference type="Pfam" id="PF00134">
    <property type="entry name" value="Cyclin_N"/>
    <property type="match status" value="1"/>
</dbReference>
<dbReference type="STRING" id="765915.A0A1Y2HNH3"/>
<dbReference type="Gene3D" id="1.10.472.10">
    <property type="entry name" value="Cyclin-like"/>
    <property type="match status" value="2"/>
</dbReference>
<feature type="compositionally biased region" description="Low complexity" evidence="2">
    <location>
        <begin position="242"/>
        <end position="258"/>
    </location>
</feature>
<organism evidence="4 5">
    <name type="scientific">Catenaria anguillulae PL171</name>
    <dbReference type="NCBI Taxonomy" id="765915"/>
    <lineage>
        <taxon>Eukaryota</taxon>
        <taxon>Fungi</taxon>
        <taxon>Fungi incertae sedis</taxon>
        <taxon>Blastocladiomycota</taxon>
        <taxon>Blastocladiomycetes</taxon>
        <taxon>Blastocladiales</taxon>
        <taxon>Catenariaceae</taxon>
        <taxon>Catenaria</taxon>
    </lineage>
</organism>
<sequence length="340" mass="37320">MLSPDWRFSKRDIDTRYSMHMADRNQVRNLRAKGINFLFSLATRMLVSQATLATAATLFHRFFMSQSFDSVHQYDIATVAMYHAAKAEERVLKLDHVAEMAYLSANKDPHLHAVNEDERKKWVSRIRELEPWFAASIGFDFYIEHPYRPLNNFLTTTKVPVAVGRLAMVFINDSLRTTLCLQHPPTVIAAAALRLASKLAVDPTHVPLRPDWMQLMNVDRLAVLDAASQMLDVHEARWAAVSTAPPPSSRSATAVRAPDAGGTGGMSSSSTTPGSTYSGGVRTPNNVVSSSGHGSASGTPLGHWPGCPTQSNPVCWGVWVGSVGQCAARTCDSATVWRAW</sequence>
<gene>
    <name evidence="4" type="ORF">BCR44DRAFT_1484817</name>
</gene>
<evidence type="ECO:0000259" key="3">
    <source>
        <dbReference type="SMART" id="SM00385"/>
    </source>
</evidence>
<comment type="similarity">
    <text evidence="1">Belongs to the cyclin family.</text>
</comment>
<name>A0A1Y2HNH3_9FUNG</name>
<dbReference type="SUPFAM" id="SSF47954">
    <property type="entry name" value="Cyclin-like"/>
    <property type="match status" value="2"/>
</dbReference>
<dbReference type="InterPro" id="IPR036915">
    <property type="entry name" value="Cyclin-like_sf"/>
</dbReference>
<evidence type="ECO:0000313" key="5">
    <source>
        <dbReference type="Proteomes" id="UP000193411"/>
    </source>
</evidence>
<feature type="domain" description="Cyclin-like" evidence="3">
    <location>
        <begin position="36"/>
        <end position="119"/>
    </location>
</feature>
<reference evidence="4 5" key="1">
    <citation type="submission" date="2016-07" db="EMBL/GenBank/DDBJ databases">
        <title>Pervasive Adenine N6-methylation of Active Genes in Fungi.</title>
        <authorList>
            <consortium name="DOE Joint Genome Institute"/>
            <person name="Mondo S.J."/>
            <person name="Dannebaum R.O."/>
            <person name="Kuo R.C."/>
            <person name="Labutti K."/>
            <person name="Haridas S."/>
            <person name="Kuo A."/>
            <person name="Salamov A."/>
            <person name="Ahrendt S.R."/>
            <person name="Lipzen A."/>
            <person name="Sullivan W."/>
            <person name="Andreopoulos W.B."/>
            <person name="Clum A."/>
            <person name="Lindquist E."/>
            <person name="Daum C."/>
            <person name="Ramamoorthy G.K."/>
            <person name="Gryganskyi A."/>
            <person name="Culley D."/>
            <person name="Magnuson J.K."/>
            <person name="James T.Y."/>
            <person name="O'Malley M.A."/>
            <person name="Stajich J.E."/>
            <person name="Spatafora J.W."/>
            <person name="Visel A."/>
            <person name="Grigoriev I.V."/>
        </authorList>
    </citation>
    <scope>NUCLEOTIDE SEQUENCE [LARGE SCALE GENOMIC DNA]</scope>
    <source>
        <strain evidence="4 5">PL171</strain>
    </source>
</reference>
<dbReference type="InterPro" id="IPR013763">
    <property type="entry name" value="Cyclin-like_dom"/>
</dbReference>
<keyword evidence="5" id="KW-1185">Reference proteome</keyword>
<comment type="caution">
    <text evidence="4">The sequence shown here is derived from an EMBL/GenBank/DDBJ whole genome shotgun (WGS) entry which is preliminary data.</text>
</comment>
<dbReference type="Proteomes" id="UP000193411">
    <property type="component" value="Unassembled WGS sequence"/>
</dbReference>
<dbReference type="AlphaFoldDB" id="A0A1Y2HNH3"/>
<dbReference type="GO" id="GO:0006357">
    <property type="term" value="P:regulation of transcription by RNA polymerase II"/>
    <property type="evidence" value="ECO:0007669"/>
    <property type="project" value="InterPro"/>
</dbReference>
<feature type="domain" description="Cyclin-like" evidence="3">
    <location>
        <begin position="148"/>
        <end position="232"/>
    </location>
</feature>
<dbReference type="PANTHER" id="PTHR10026">
    <property type="entry name" value="CYCLIN"/>
    <property type="match status" value="1"/>
</dbReference>
<protein>
    <submittedName>
        <fullName evidence="4">Cyclin-like protein</fullName>
    </submittedName>
</protein>